<keyword evidence="3" id="KW-1185">Reference proteome</keyword>
<dbReference type="EMBL" id="JPOS01000090">
    <property type="protein sequence ID" value="KGE85402.1"/>
    <property type="molecule type" value="Genomic_DNA"/>
</dbReference>
<reference evidence="2 3" key="1">
    <citation type="journal article" date="2014" name="Int. J. Syst. Evol. Microbiol.">
        <title>Phaeodactylibacter xiamenensis gen. nov., sp. nov., a member of the family Saprospiraceae isolated from the marine alga Phaeodactylum tricornutum.</title>
        <authorList>
            <person name="Chen Z.Jr."/>
            <person name="Lei X."/>
            <person name="Lai Q."/>
            <person name="Li Y."/>
            <person name="Zhang B."/>
            <person name="Zhang J."/>
            <person name="Zhang H."/>
            <person name="Yang L."/>
            <person name="Zheng W."/>
            <person name="Tian Y."/>
            <person name="Yu Z."/>
            <person name="Xu H.Jr."/>
            <person name="Zheng T."/>
        </authorList>
    </citation>
    <scope>NUCLEOTIDE SEQUENCE [LARGE SCALE GENOMIC DNA]</scope>
    <source>
        <strain evidence="2 3">KD52</strain>
    </source>
</reference>
<comment type="caution">
    <text evidence="2">The sequence shown here is derived from an EMBL/GenBank/DDBJ whole genome shotgun (WGS) entry which is preliminary data.</text>
</comment>
<accession>A0A098S2K9</accession>
<gene>
    <name evidence="2" type="ORF">IX84_28365</name>
</gene>
<sequence length="237" mass="26751">MSKAPATDTDTAEIIQKQPETTLPPTNEAPEPEISKRKNVLDYYRSLEPPYNSPYELTQKGNKWIAESSLEMELEATVDLKNGFIEIIDEGTGGGTYHVQVVLFRLANGNPMIAVSKKAYDGFGATQEYHFLRPEHPDQYDWTEYTLGALSVFDFLEPDYAEEPAILEEAMPVLLDLPQRGTTLTASVFTGKRFYYCGDSASPEEQIACPAFDRLRRGEIKLHWDRASGQFLFPPEE</sequence>
<organism evidence="2 3">
    <name type="scientific">Phaeodactylibacter xiamenensis</name>
    <dbReference type="NCBI Taxonomy" id="1524460"/>
    <lineage>
        <taxon>Bacteria</taxon>
        <taxon>Pseudomonadati</taxon>
        <taxon>Bacteroidota</taxon>
        <taxon>Saprospiria</taxon>
        <taxon>Saprospirales</taxon>
        <taxon>Haliscomenobacteraceae</taxon>
        <taxon>Phaeodactylibacter</taxon>
    </lineage>
</organism>
<evidence type="ECO:0000313" key="3">
    <source>
        <dbReference type="Proteomes" id="UP000029736"/>
    </source>
</evidence>
<name>A0A098S2K9_9BACT</name>
<evidence type="ECO:0000256" key="1">
    <source>
        <dbReference type="SAM" id="MobiDB-lite"/>
    </source>
</evidence>
<evidence type="ECO:0000313" key="2">
    <source>
        <dbReference type="EMBL" id="KGE85402.1"/>
    </source>
</evidence>
<feature type="region of interest" description="Disordered" evidence="1">
    <location>
        <begin position="1"/>
        <end position="37"/>
    </location>
</feature>
<protein>
    <submittedName>
        <fullName evidence="2">Uncharacterized protein</fullName>
    </submittedName>
</protein>
<dbReference type="Proteomes" id="UP000029736">
    <property type="component" value="Unassembled WGS sequence"/>
</dbReference>
<dbReference type="AlphaFoldDB" id="A0A098S2K9"/>
<dbReference type="STRING" id="1524460.IX84_28365"/>
<proteinExistence type="predicted"/>